<proteinExistence type="predicted"/>
<protein>
    <submittedName>
        <fullName evidence="2">Uncharacterized protein</fullName>
    </submittedName>
</protein>
<dbReference type="RefSeq" id="YP_009805099.1">
    <property type="nucleotide sequence ID" value="NC_048006.1"/>
</dbReference>
<feature type="compositionally biased region" description="Basic and acidic residues" evidence="1">
    <location>
        <begin position="99"/>
        <end position="113"/>
    </location>
</feature>
<organism evidence="2 3">
    <name type="scientific">Salmonella phage S114</name>
    <dbReference type="NCBI Taxonomy" id="2231343"/>
    <lineage>
        <taxon>Viruses</taxon>
        <taxon>Duplodnaviria</taxon>
        <taxon>Heunggongvirae</taxon>
        <taxon>Uroviricota</taxon>
        <taxon>Caudoviricetes</taxon>
        <taxon>Demerecviridae</taxon>
        <taxon>Markadamsvirinae</taxon>
        <taxon>Epseptimavirus</taxon>
        <taxon>Epseptimavirus S114</taxon>
    </lineage>
</organism>
<dbReference type="KEGG" id="vg:54995754"/>
<reference evidence="3" key="1">
    <citation type="submission" date="2018-05" db="EMBL/GenBank/DDBJ databases">
        <title>Host range determinants of Salmonella infecting bacteriophages.</title>
        <authorList>
            <person name="Gencay Y.E."/>
        </authorList>
    </citation>
    <scope>NUCLEOTIDE SEQUENCE [LARGE SCALE GENOMIC DNA]</scope>
</reference>
<dbReference type="EMBL" id="MH370367">
    <property type="protein sequence ID" value="AXC40330.1"/>
    <property type="molecule type" value="Genomic_DNA"/>
</dbReference>
<evidence type="ECO:0000313" key="2">
    <source>
        <dbReference type="EMBL" id="AXC40330.1"/>
    </source>
</evidence>
<name>A0A2Z5HKF1_9CAUD</name>
<sequence>MSSLITRITDRISVEQIAQDTWALNSVKPVDFEVDTWLHDPIYVVFTADIVMQDVISQVSRLPNHVKPTIAGVASVLRNRGADVYNVETNKRPLVARQARPEKKETGEHPSDI</sequence>
<evidence type="ECO:0000313" key="3">
    <source>
        <dbReference type="Proteomes" id="UP000253106"/>
    </source>
</evidence>
<keyword evidence="3" id="KW-1185">Reference proteome</keyword>
<dbReference type="GeneID" id="54995754"/>
<dbReference type="Proteomes" id="UP000253106">
    <property type="component" value="Segment"/>
</dbReference>
<accession>A0A2Z5HKF1</accession>
<feature type="region of interest" description="Disordered" evidence="1">
    <location>
        <begin position="93"/>
        <end position="113"/>
    </location>
</feature>
<evidence type="ECO:0000256" key="1">
    <source>
        <dbReference type="SAM" id="MobiDB-lite"/>
    </source>
</evidence>